<gene>
    <name evidence="2" type="ORF">SAMN04489740_1016</name>
</gene>
<sequence>MNPDTETPQPTEAPEESPATGNKRDYQEQVAGEFDKYDNDMWADDLG</sequence>
<dbReference type="EMBL" id="FNTV01000001">
    <property type="protein sequence ID" value="SEE27383.1"/>
    <property type="molecule type" value="Genomic_DNA"/>
</dbReference>
<reference evidence="2 3" key="1">
    <citation type="submission" date="2016-10" db="EMBL/GenBank/DDBJ databases">
        <authorList>
            <person name="de Groot N.N."/>
        </authorList>
    </citation>
    <scope>NUCLEOTIDE SEQUENCE [LARGE SCALE GENOMIC DNA]</scope>
    <source>
        <strain evidence="2 3">DSM 22274</strain>
    </source>
</reference>
<evidence type="ECO:0000313" key="2">
    <source>
        <dbReference type="EMBL" id="SEE27383.1"/>
    </source>
</evidence>
<feature type="compositionally biased region" description="Low complexity" evidence="1">
    <location>
        <begin position="1"/>
        <end position="20"/>
    </location>
</feature>
<protein>
    <submittedName>
        <fullName evidence="2">Uncharacterized protein</fullName>
    </submittedName>
</protein>
<name>A0A1H5HHB0_9MICC</name>
<feature type="compositionally biased region" description="Basic and acidic residues" evidence="1">
    <location>
        <begin position="22"/>
        <end position="39"/>
    </location>
</feature>
<dbReference type="Proteomes" id="UP000182725">
    <property type="component" value="Unassembled WGS sequence"/>
</dbReference>
<organism evidence="2 3">
    <name type="scientific">Arthrobacter alpinus</name>
    <dbReference type="NCBI Taxonomy" id="656366"/>
    <lineage>
        <taxon>Bacteria</taxon>
        <taxon>Bacillati</taxon>
        <taxon>Actinomycetota</taxon>
        <taxon>Actinomycetes</taxon>
        <taxon>Micrococcales</taxon>
        <taxon>Micrococcaceae</taxon>
        <taxon>Arthrobacter</taxon>
    </lineage>
</organism>
<evidence type="ECO:0000313" key="3">
    <source>
        <dbReference type="Proteomes" id="UP000182725"/>
    </source>
</evidence>
<accession>A0A1H5HHB0</accession>
<proteinExistence type="predicted"/>
<dbReference type="AlphaFoldDB" id="A0A1H5HHB0"/>
<feature type="region of interest" description="Disordered" evidence="1">
    <location>
        <begin position="1"/>
        <end position="47"/>
    </location>
</feature>
<dbReference type="RefSeq" id="WP_170835427.1">
    <property type="nucleotide sequence ID" value="NZ_FNTV01000001.1"/>
</dbReference>
<evidence type="ECO:0000256" key="1">
    <source>
        <dbReference type="SAM" id="MobiDB-lite"/>
    </source>
</evidence>